<evidence type="ECO:0000313" key="4">
    <source>
        <dbReference type="EMBL" id="KAK2198191.1"/>
    </source>
</evidence>
<dbReference type="GO" id="GO:0003735">
    <property type="term" value="F:structural constituent of ribosome"/>
    <property type="evidence" value="ECO:0007669"/>
    <property type="project" value="InterPro"/>
</dbReference>
<dbReference type="GeneID" id="94335498"/>
<protein>
    <submittedName>
        <fullName evidence="4">Bifunctional Ribosomal protein L28-L24/L28p-like</fullName>
    </submittedName>
</protein>
<evidence type="ECO:0000256" key="2">
    <source>
        <dbReference type="ARBA" id="ARBA00022980"/>
    </source>
</evidence>
<keyword evidence="2 4" id="KW-0689">Ribosomal protein</keyword>
<accession>A0AAD9UQL7</accession>
<dbReference type="PANTHER" id="PTHR13528">
    <property type="entry name" value="39S RIBOSOMAL PROTEIN L28, MITOCHONDRIAL"/>
    <property type="match status" value="1"/>
</dbReference>
<dbReference type="GO" id="GO:0005762">
    <property type="term" value="C:mitochondrial large ribosomal subunit"/>
    <property type="evidence" value="ECO:0007669"/>
    <property type="project" value="TreeGrafter"/>
</dbReference>
<evidence type="ECO:0000256" key="1">
    <source>
        <dbReference type="ARBA" id="ARBA00008760"/>
    </source>
</evidence>
<dbReference type="RefSeq" id="XP_067805033.1">
    <property type="nucleotide sequence ID" value="XM_067946242.1"/>
</dbReference>
<organism evidence="4 5">
    <name type="scientific">Babesia duncani</name>
    <dbReference type="NCBI Taxonomy" id="323732"/>
    <lineage>
        <taxon>Eukaryota</taxon>
        <taxon>Sar</taxon>
        <taxon>Alveolata</taxon>
        <taxon>Apicomplexa</taxon>
        <taxon>Aconoidasida</taxon>
        <taxon>Piroplasmida</taxon>
        <taxon>Babesiidae</taxon>
        <taxon>Babesia</taxon>
    </lineage>
</organism>
<keyword evidence="3" id="KW-0687">Ribonucleoprotein</keyword>
<reference evidence="4" key="1">
    <citation type="journal article" date="2023" name="Nat. Microbiol.">
        <title>Babesia duncani multi-omics identifies virulence factors and drug targets.</title>
        <authorList>
            <person name="Singh P."/>
            <person name="Lonardi S."/>
            <person name="Liang Q."/>
            <person name="Vydyam P."/>
            <person name="Khabirova E."/>
            <person name="Fang T."/>
            <person name="Gihaz S."/>
            <person name="Thekkiniath J."/>
            <person name="Munshi M."/>
            <person name="Abel S."/>
            <person name="Ciampossin L."/>
            <person name="Batugedara G."/>
            <person name="Gupta M."/>
            <person name="Lu X.M."/>
            <person name="Lenz T."/>
            <person name="Chakravarty S."/>
            <person name="Cornillot E."/>
            <person name="Hu Y."/>
            <person name="Ma W."/>
            <person name="Gonzalez L.M."/>
            <person name="Sanchez S."/>
            <person name="Estrada K."/>
            <person name="Sanchez-Flores A."/>
            <person name="Montero E."/>
            <person name="Harb O.S."/>
            <person name="Le Roch K.G."/>
            <person name="Mamoun C.B."/>
        </authorList>
    </citation>
    <scope>NUCLEOTIDE SEQUENCE</scope>
    <source>
        <strain evidence="4">WA1</strain>
    </source>
</reference>
<evidence type="ECO:0000313" key="5">
    <source>
        <dbReference type="Proteomes" id="UP001214638"/>
    </source>
</evidence>
<comment type="similarity">
    <text evidence="1">Belongs to the bacterial ribosomal protein bL28 family.</text>
</comment>
<gene>
    <name evidence="4" type="ORF">BdWA1_001200</name>
</gene>
<sequence length="247" mass="28632">MPRYPSLFGKYLRNNRAAQISFKKKQLVHPIPVKAYGRVPSASSQQGLYHDEDFNYYTKVSFSLHKKRIKLKPNVFRKDFTSRLLNCTLKNVKCTTSALHAITDQGGFDKYILNTPPEHLRSKFGETLREVMYFYMENPGLHFYYTLHADIASLGLQPHVFATRQNRQDPIFAIYQHFTSTAKKQLAYEKRQARFSPFYLPPESGMLMHAMHTLGLMPSVEGTATSGTRLNLWWNKNANQFRARLGM</sequence>
<name>A0AAD9UQL7_9APIC</name>
<proteinExistence type="inferred from homology"/>
<comment type="caution">
    <text evidence="4">The sequence shown here is derived from an EMBL/GenBank/DDBJ whole genome shotgun (WGS) entry which is preliminary data.</text>
</comment>
<dbReference type="KEGG" id="bdw:94335498"/>
<dbReference type="AlphaFoldDB" id="A0AAD9UQL7"/>
<dbReference type="SUPFAM" id="SSF143800">
    <property type="entry name" value="L28p-like"/>
    <property type="match status" value="1"/>
</dbReference>
<dbReference type="PANTHER" id="PTHR13528:SF2">
    <property type="entry name" value="LARGE RIBOSOMAL SUBUNIT PROTEIN BL28M"/>
    <property type="match status" value="1"/>
</dbReference>
<dbReference type="EMBL" id="JALLKP010000001">
    <property type="protein sequence ID" value="KAK2198191.1"/>
    <property type="molecule type" value="Genomic_DNA"/>
</dbReference>
<dbReference type="InterPro" id="IPR034704">
    <property type="entry name" value="Ribosomal_bL28/bL31-like_sf"/>
</dbReference>
<dbReference type="Proteomes" id="UP001214638">
    <property type="component" value="Unassembled WGS sequence"/>
</dbReference>
<keyword evidence="5" id="KW-1185">Reference proteome</keyword>
<evidence type="ECO:0000256" key="3">
    <source>
        <dbReference type="ARBA" id="ARBA00023274"/>
    </source>
</evidence>
<dbReference type="InterPro" id="IPR026569">
    <property type="entry name" value="Ribosomal_bL28"/>
</dbReference>